<evidence type="ECO:0000259" key="13">
    <source>
        <dbReference type="Pfam" id="PF11838"/>
    </source>
</evidence>
<accession>A0A1Y2DT55</accession>
<dbReference type="SUPFAM" id="SSF63737">
    <property type="entry name" value="Leukotriene A4 hydrolase N-terminal domain"/>
    <property type="match status" value="1"/>
</dbReference>
<dbReference type="EC" id="3.4.11.-" evidence="11"/>
<dbReference type="STRING" id="1141098.A0A1Y2DT55"/>
<dbReference type="Gene3D" id="1.25.50.20">
    <property type="match status" value="1"/>
</dbReference>
<dbReference type="Proteomes" id="UP000193689">
    <property type="component" value="Unassembled WGS sequence"/>
</dbReference>
<proteinExistence type="inferred from homology"/>
<dbReference type="GO" id="GO:0061957">
    <property type="term" value="C:NVT complex"/>
    <property type="evidence" value="ECO:0007669"/>
    <property type="project" value="EnsemblFungi"/>
</dbReference>
<dbReference type="AlphaFoldDB" id="A0A1Y2DT55"/>
<comment type="cofactor">
    <cofactor evidence="9 11">
        <name>Zn(2+)</name>
        <dbReference type="ChEBI" id="CHEBI:29105"/>
    </cofactor>
    <text evidence="9 11">Binds 1 zinc ion per subunit.</text>
</comment>
<name>A0A1Y2DT55_9PEZI</name>
<keyword evidence="2 11" id="KW-0031">Aminopeptidase</keyword>
<dbReference type="InterPro" id="IPR001930">
    <property type="entry name" value="Peptidase_M1"/>
</dbReference>
<dbReference type="FunFam" id="2.60.40.1910:FF:000004">
    <property type="entry name" value="Aminopeptidase"/>
    <property type="match status" value="1"/>
</dbReference>
<evidence type="ECO:0000256" key="8">
    <source>
        <dbReference type="PIRSR" id="PIRSR634016-1"/>
    </source>
</evidence>
<dbReference type="GeneID" id="63774714"/>
<dbReference type="InterPro" id="IPR045357">
    <property type="entry name" value="Aminopeptidase_N-like_N"/>
</dbReference>
<dbReference type="GO" id="GO:0120113">
    <property type="term" value="P:cytoplasm to vacuole targeting by the NVT pathway"/>
    <property type="evidence" value="ECO:0007669"/>
    <property type="project" value="EnsemblFungi"/>
</dbReference>
<dbReference type="FunCoup" id="A0A1Y2DT55">
    <property type="interactions" value="1006"/>
</dbReference>
<dbReference type="FunFam" id="1.10.390.10:FF:000001">
    <property type="entry name" value="Aminopeptidase"/>
    <property type="match status" value="1"/>
</dbReference>
<evidence type="ECO:0000256" key="1">
    <source>
        <dbReference type="ARBA" id="ARBA00010136"/>
    </source>
</evidence>
<dbReference type="InterPro" id="IPR014782">
    <property type="entry name" value="Peptidase_M1_dom"/>
</dbReference>
<dbReference type="GO" id="GO:0043171">
    <property type="term" value="P:peptide catabolic process"/>
    <property type="evidence" value="ECO:0007669"/>
    <property type="project" value="TreeGrafter"/>
</dbReference>
<keyword evidence="16" id="KW-1185">Reference proteome</keyword>
<dbReference type="GO" id="GO:0042277">
    <property type="term" value="F:peptide binding"/>
    <property type="evidence" value="ECO:0007669"/>
    <property type="project" value="TreeGrafter"/>
</dbReference>
<gene>
    <name evidence="15" type="ORF">BCR38DRAFT_410754</name>
</gene>
<evidence type="ECO:0000259" key="12">
    <source>
        <dbReference type="Pfam" id="PF01433"/>
    </source>
</evidence>
<sequence>MCRLAGDIEHTGGVSPDPTQVRELLPTNVIPRHYDVTLEPNLEKFTFDGRVVIDFDVQEETKSISLHTLEIDILSAQVKDGDKVVTSSSTITYDESMQASKIELKDVIPKGGKTTLEVKFKGQLNDQMAGFYRSTYKKADGTEGILATTQMEANDCRRAFPCFDEPMHKAKFTVTLIADKHLTCLSNMDVASEVEIMSEMSGSFKKAVKFNPTPPMSTYLVACIIGELNYIETANFRVPVRVYAPPSADIEHGRFSLELAARTLEYYEKIFGADFPLPKMDMVAIPDFAAGAMENWGLITYRVVDLLYDEKTSGAAMKERVAEVVQHELAHQWFGNLVTMDWWEGLWLNEGFATLMSWLSCDYFYPEWKVWENYVTDNLQSALGLDSLRSSHPIEVPVKRASEVDQIFDAISYSKGSCVLRMISTYLGEETFLDGVRRYIKKHAYGNTQTPDLWAALEEASGKPVREIMSIWTKNVGYPVVQVTENEKDNSIHVKQNRFLRTGDVKPEEDRVIYPVFLGLRTKDGIDETITLSEREGNFKVNDLNFFKLNANHTSIYRTSYSASRLEKLGQSAKQGLLSVEDRAGMIADAGALAASGYQKTSGVLNLLKGFNTEQSFVVWSEIIARVATVQNAWIFEDKSVRDGLEAFVKELVSDRAHQLGWDFTDKDGHIEQQFKAMIFGAAGMAGDKKIINAAKSMFAKYMDGDKSAIHPNIRGSVFSMALKYGGKEEYEKTLNFYRTSTNGDERNTALRCLGRARDPALMQQTLDLILSGEVKSQDLYLPASGLRSHAEGIEALFTWLKEKWPELSKRLSGNMVILGSMVTICTSSFAKQEQLNEVEAFFKDIDTKAYSQPLAQSKDSIRSKIAWLERDRDDVAGWVNVNGYSKPQL</sequence>
<protein>
    <recommendedName>
        <fullName evidence="11">Aminopeptidase</fullName>
        <ecNumber evidence="11">3.4.11.-</ecNumber>
    </recommendedName>
</protein>
<evidence type="ECO:0000259" key="14">
    <source>
        <dbReference type="Pfam" id="PF17900"/>
    </source>
</evidence>
<dbReference type="InterPro" id="IPR050344">
    <property type="entry name" value="Peptidase_M1_aminopeptidases"/>
</dbReference>
<dbReference type="Pfam" id="PF17900">
    <property type="entry name" value="Peptidase_M1_N"/>
    <property type="match status" value="1"/>
</dbReference>
<dbReference type="InterPro" id="IPR024571">
    <property type="entry name" value="ERAP1-like_C_dom"/>
</dbReference>
<evidence type="ECO:0000256" key="11">
    <source>
        <dbReference type="RuleBase" id="RU364040"/>
    </source>
</evidence>
<keyword evidence="5 11" id="KW-0378">Hydrolase</keyword>
<evidence type="ECO:0000256" key="4">
    <source>
        <dbReference type="ARBA" id="ARBA00022723"/>
    </source>
</evidence>
<dbReference type="Pfam" id="PF01433">
    <property type="entry name" value="Peptidase_M1"/>
    <property type="match status" value="1"/>
</dbReference>
<evidence type="ECO:0000256" key="7">
    <source>
        <dbReference type="ARBA" id="ARBA00023049"/>
    </source>
</evidence>
<comment type="caution">
    <text evidence="15">The sequence shown here is derived from an EMBL/GenBank/DDBJ whole genome shotgun (WGS) entry which is preliminary data.</text>
</comment>
<feature type="domain" description="Peptidase M1 membrane alanine aminopeptidase" evidence="12">
    <location>
        <begin position="255"/>
        <end position="472"/>
    </location>
</feature>
<dbReference type="CDD" id="cd09601">
    <property type="entry name" value="M1_APN-Q_like"/>
    <property type="match status" value="1"/>
</dbReference>
<dbReference type="OrthoDB" id="10031169at2759"/>
<dbReference type="Gene3D" id="2.60.40.1730">
    <property type="entry name" value="tricorn interacting facor f3 domain"/>
    <property type="match status" value="1"/>
</dbReference>
<feature type="binding site" evidence="9">
    <location>
        <position position="327"/>
    </location>
    <ligand>
        <name>Zn(2+)</name>
        <dbReference type="ChEBI" id="CHEBI:29105"/>
        <note>catalytic</note>
    </ligand>
</feature>
<dbReference type="FunFam" id="1.25.50.20:FF:000002">
    <property type="entry name" value="Aminopeptidase"/>
    <property type="match status" value="1"/>
</dbReference>
<evidence type="ECO:0000313" key="16">
    <source>
        <dbReference type="Proteomes" id="UP000193689"/>
    </source>
</evidence>
<dbReference type="InterPro" id="IPR034016">
    <property type="entry name" value="M1_APN-typ"/>
</dbReference>
<feature type="domain" description="Aminopeptidase N-like N-terminal" evidence="14">
    <location>
        <begin position="31"/>
        <end position="220"/>
    </location>
</feature>
<feature type="domain" description="ERAP1-like C-terminal" evidence="13">
    <location>
        <begin position="546"/>
        <end position="863"/>
    </location>
</feature>
<feature type="binding site" evidence="9">
    <location>
        <position position="331"/>
    </location>
    <ligand>
        <name>Zn(2+)</name>
        <dbReference type="ChEBI" id="CHEBI:29105"/>
        <note>catalytic</note>
    </ligand>
</feature>
<dbReference type="Pfam" id="PF11838">
    <property type="entry name" value="ERAP1_C"/>
    <property type="match status" value="1"/>
</dbReference>
<dbReference type="GO" id="GO:0008270">
    <property type="term" value="F:zinc ion binding"/>
    <property type="evidence" value="ECO:0007669"/>
    <property type="project" value="UniProtKB-UniRule"/>
</dbReference>
<dbReference type="GO" id="GO:0016020">
    <property type="term" value="C:membrane"/>
    <property type="evidence" value="ECO:0007669"/>
    <property type="project" value="TreeGrafter"/>
</dbReference>
<dbReference type="GO" id="GO:0000328">
    <property type="term" value="C:fungal-type vacuole lumen"/>
    <property type="evidence" value="ECO:0007669"/>
    <property type="project" value="EnsemblFungi"/>
</dbReference>
<evidence type="ECO:0000256" key="10">
    <source>
        <dbReference type="PIRSR" id="PIRSR634016-4"/>
    </source>
</evidence>
<dbReference type="PANTHER" id="PTHR11533:SF174">
    <property type="entry name" value="PUROMYCIN-SENSITIVE AMINOPEPTIDASE-RELATED"/>
    <property type="match status" value="1"/>
</dbReference>
<feature type="binding site" evidence="9">
    <location>
        <position position="350"/>
    </location>
    <ligand>
        <name>Zn(2+)</name>
        <dbReference type="ChEBI" id="CHEBI:29105"/>
        <note>catalytic</note>
    </ligand>
</feature>
<dbReference type="FunFam" id="2.60.40.1730:FF:000002">
    <property type="entry name" value="Aminopeptidase"/>
    <property type="match status" value="1"/>
</dbReference>
<dbReference type="Gene3D" id="1.10.390.10">
    <property type="entry name" value="Neutral Protease Domain 2"/>
    <property type="match status" value="1"/>
</dbReference>
<dbReference type="InterPro" id="IPR042097">
    <property type="entry name" value="Aminopeptidase_N-like_N_sf"/>
</dbReference>
<feature type="active site" description="Proton acceptor" evidence="8">
    <location>
        <position position="328"/>
    </location>
</feature>
<dbReference type="PANTHER" id="PTHR11533">
    <property type="entry name" value="PROTEASE M1 ZINC METALLOPROTEASE"/>
    <property type="match status" value="1"/>
</dbReference>
<dbReference type="GO" id="GO:0005771">
    <property type="term" value="C:multivesicular body"/>
    <property type="evidence" value="ECO:0007669"/>
    <property type="project" value="EnsemblFungi"/>
</dbReference>
<dbReference type="InParanoid" id="A0A1Y2DT55"/>
<comment type="similarity">
    <text evidence="1 11">Belongs to the peptidase M1 family.</text>
</comment>
<evidence type="ECO:0000256" key="6">
    <source>
        <dbReference type="ARBA" id="ARBA00022833"/>
    </source>
</evidence>
<evidence type="ECO:0000256" key="2">
    <source>
        <dbReference type="ARBA" id="ARBA00022438"/>
    </source>
</evidence>
<keyword evidence="7 11" id="KW-0482">Metalloprotease</keyword>
<evidence type="ECO:0000256" key="3">
    <source>
        <dbReference type="ARBA" id="ARBA00022670"/>
    </source>
</evidence>
<dbReference type="PRINTS" id="PR00756">
    <property type="entry name" value="ALADIPTASE"/>
</dbReference>
<keyword evidence="6 9" id="KW-0862">Zinc</keyword>
<keyword evidence="4 9" id="KW-0479">Metal-binding</keyword>
<dbReference type="GO" id="GO:0070006">
    <property type="term" value="F:metalloaminopeptidase activity"/>
    <property type="evidence" value="ECO:0007669"/>
    <property type="project" value="TreeGrafter"/>
</dbReference>
<dbReference type="SUPFAM" id="SSF55486">
    <property type="entry name" value="Metalloproteases ('zincins'), catalytic domain"/>
    <property type="match status" value="1"/>
</dbReference>
<dbReference type="EMBL" id="MCFJ01000009">
    <property type="protein sequence ID" value="ORY62326.1"/>
    <property type="molecule type" value="Genomic_DNA"/>
</dbReference>
<reference evidence="15 16" key="1">
    <citation type="submission" date="2016-07" db="EMBL/GenBank/DDBJ databases">
        <title>Pervasive Adenine N6-methylation of Active Genes in Fungi.</title>
        <authorList>
            <consortium name="DOE Joint Genome Institute"/>
            <person name="Mondo S.J."/>
            <person name="Dannebaum R.O."/>
            <person name="Kuo R.C."/>
            <person name="Labutti K."/>
            <person name="Haridas S."/>
            <person name="Kuo A."/>
            <person name="Salamov A."/>
            <person name="Ahrendt S.R."/>
            <person name="Lipzen A."/>
            <person name="Sullivan W."/>
            <person name="Andreopoulos W.B."/>
            <person name="Clum A."/>
            <person name="Lindquist E."/>
            <person name="Daum C."/>
            <person name="Ramamoorthy G.K."/>
            <person name="Gryganskyi A."/>
            <person name="Culley D."/>
            <person name="Magnuson J.K."/>
            <person name="James T.Y."/>
            <person name="O'Malley M.A."/>
            <person name="Stajich J.E."/>
            <person name="Spatafora J.W."/>
            <person name="Visel A."/>
            <person name="Grigoriev I.V."/>
        </authorList>
    </citation>
    <scope>NUCLEOTIDE SEQUENCE [LARGE SCALE GENOMIC DNA]</scope>
    <source>
        <strain evidence="15 16">CBS 129021</strain>
    </source>
</reference>
<organism evidence="15 16">
    <name type="scientific">Pseudomassariella vexata</name>
    <dbReference type="NCBI Taxonomy" id="1141098"/>
    <lineage>
        <taxon>Eukaryota</taxon>
        <taxon>Fungi</taxon>
        <taxon>Dikarya</taxon>
        <taxon>Ascomycota</taxon>
        <taxon>Pezizomycotina</taxon>
        <taxon>Sordariomycetes</taxon>
        <taxon>Xylariomycetidae</taxon>
        <taxon>Amphisphaeriales</taxon>
        <taxon>Pseudomassariaceae</taxon>
        <taxon>Pseudomassariella</taxon>
    </lineage>
</organism>
<dbReference type="InterPro" id="IPR027268">
    <property type="entry name" value="Peptidase_M4/M1_CTD_sf"/>
</dbReference>
<dbReference type="Gene3D" id="2.60.40.1910">
    <property type="match status" value="1"/>
</dbReference>
<dbReference type="RefSeq" id="XP_040714162.1">
    <property type="nucleotide sequence ID" value="XM_040858502.1"/>
</dbReference>
<evidence type="ECO:0000256" key="5">
    <source>
        <dbReference type="ARBA" id="ARBA00022801"/>
    </source>
</evidence>
<feature type="site" description="Transition state stabilizer" evidence="10">
    <location>
        <position position="413"/>
    </location>
</feature>
<keyword evidence="3 11" id="KW-0645">Protease</keyword>
<evidence type="ECO:0000256" key="9">
    <source>
        <dbReference type="PIRSR" id="PIRSR634016-3"/>
    </source>
</evidence>
<evidence type="ECO:0000313" key="15">
    <source>
        <dbReference type="EMBL" id="ORY62326.1"/>
    </source>
</evidence>
<dbReference type="GO" id="GO:0006508">
    <property type="term" value="P:proteolysis"/>
    <property type="evidence" value="ECO:0007669"/>
    <property type="project" value="UniProtKB-KW"/>
</dbReference>